<feature type="transmembrane region" description="Helical" evidence="3">
    <location>
        <begin position="14"/>
        <end position="32"/>
    </location>
</feature>
<keyword evidence="3" id="KW-1133">Transmembrane helix</keyword>
<feature type="domain" description="SCP" evidence="4">
    <location>
        <begin position="45"/>
        <end position="202"/>
    </location>
</feature>
<evidence type="ECO:0000259" key="4">
    <source>
        <dbReference type="SMART" id="SM00198"/>
    </source>
</evidence>
<evidence type="ECO:0000256" key="2">
    <source>
        <dbReference type="ARBA" id="ARBA00022525"/>
    </source>
</evidence>
<dbReference type="PROSITE" id="PS01010">
    <property type="entry name" value="CRISP_2"/>
    <property type="match status" value="1"/>
</dbReference>
<evidence type="ECO:0000313" key="5">
    <source>
        <dbReference type="EMBL" id="KAL3280242.1"/>
    </source>
</evidence>
<dbReference type="InterPro" id="IPR014044">
    <property type="entry name" value="CAP_dom"/>
</dbReference>
<gene>
    <name evidence="5" type="ORF">HHI36_017737</name>
</gene>
<dbReference type="InterPro" id="IPR018244">
    <property type="entry name" value="Allrgn_V5/Tpx1_CS"/>
</dbReference>
<dbReference type="SMART" id="SM00198">
    <property type="entry name" value="SCP"/>
    <property type="match status" value="1"/>
</dbReference>
<dbReference type="EMBL" id="JABFTP020000124">
    <property type="protein sequence ID" value="KAL3280242.1"/>
    <property type="molecule type" value="Genomic_DNA"/>
</dbReference>
<dbReference type="SUPFAM" id="SSF55797">
    <property type="entry name" value="PR-1-like"/>
    <property type="match status" value="1"/>
</dbReference>
<dbReference type="PRINTS" id="PR00837">
    <property type="entry name" value="V5TPXLIKE"/>
</dbReference>
<dbReference type="PANTHER" id="PTHR10334">
    <property type="entry name" value="CYSTEINE-RICH SECRETORY PROTEIN-RELATED"/>
    <property type="match status" value="1"/>
</dbReference>
<proteinExistence type="predicted"/>
<evidence type="ECO:0000256" key="1">
    <source>
        <dbReference type="ARBA" id="ARBA00004613"/>
    </source>
</evidence>
<reference evidence="5 6" key="1">
    <citation type="journal article" date="2021" name="BMC Biol.">
        <title>Horizontally acquired antibacterial genes associated with adaptive radiation of ladybird beetles.</title>
        <authorList>
            <person name="Li H.S."/>
            <person name="Tang X.F."/>
            <person name="Huang Y.H."/>
            <person name="Xu Z.Y."/>
            <person name="Chen M.L."/>
            <person name="Du X.Y."/>
            <person name="Qiu B.Y."/>
            <person name="Chen P.T."/>
            <person name="Zhang W."/>
            <person name="Slipinski A."/>
            <person name="Escalona H.E."/>
            <person name="Waterhouse R.M."/>
            <person name="Zwick A."/>
            <person name="Pang H."/>
        </authorList>
    </citation>
    <scope>NUCLEOTIDE SEQUENCE [LARGE SCALE GENOMIC DNA]</scope>
    <source>
        <strain evidence="5">SYSU2018</strain>
    </source>
</reference>
<accession>A0ABD2NP86</accession>
<dbReference type="Pfam" id="PF00188">
    <property type="entry name" value="CAP"/>
    <property type="match status" value="1"/>
</dbReference>
<dbReference type="PRINTS" id="PR00838">
    <property type="entry name" value="V5ALLERGEN"/>
</dbReference>
<keyword evidence="3" id="KW-0812">Transmembrane</keyword>
<evidence type="ECO:0000256" key="3">
    <source>
        <dbReference type="SAM" id="Phobius"/>
    </source>
</evidence>
<dbReference type="AlphaFoldDB" id="A0ABD2NP86"/>
<dbReference type="InterPro" id="IPR001283">
    <property type="entry name" value="CRISP-related"/>
</dbReference>
<name>A0ABD2NP86_9CUCU</name>
<comment type="caution">
    <text evidence="5">The sequence shown here is derived from an EMBL/GenBank/DDBJ whole genome shotgun (WGS) entry which is preliminary data.</text>
</comment>
<dbReference type="InterPro" id="IPR002413">
    <property type="entry name" value="V5_allergen-like"/>
</dbReference>
<dbReference type="GO" id="GO:0005576">
    <property type="term" value="C:extracellular region"/>
    <property type="evidence" value="ECO:0007669"/>
    <property type="project" value="UniProtKB-SubCell"/>
</dbReference>
<keyword evidence="6" id="KW-1185">Reference proteome</keyword>
<sequence>MCDPNLFGDRQRPLYIVIIGISLCLPFASACFGRTMLRGDGVTEYEKQSILDVHNRMRQAVALGQIDGQPPAANMIEMKWDDELAAKAQKWALTCSAARHDAYRHTDRFLVGQNTASTWTTKTPTEYYELESDFPGAIHKWFDEVRKFRFGKQSHPGAGHYAQMIWANTYLIGCGYSYYYSTQRGFTKYYVCNYGPSGNVDGESPYRKGYPSCYEFGLDNSRKYAGLCEKADANRDHLFTFHNLIG</sequence>
<comment type="subcellular location">
    <subcellularLocation>
        <location evidence="1">Secreted</location>
    </subcellularLocation>
</comment>
<organism evidence="5 6">
    <name type="scientific">Cryptolaemus montrouzieri</name>
    <dbReference type="NCBI Taxonomy" id="559131"/>
    <lineage>
        <taxon>Eukaryota</taxon>
        <taxon>Metazoa</taxon>
        <taxon>Ecdysozoa</taxon>
        <taxon>Arthropoda</taxon>
        <taxon>Hexapoda</taxon>
        <taxon>Insecta</taxon>
        <taxon>Pterygota</taxon>
        <taxon>Neoptera</taxon>
        <taxon>Endopterygota</taxon>
        <taxon>Coleoptera</taxon>
        <taxon>Polyphaga</taxon>
        <taxon>Cucujiformia</taxon>
        <taxon>Coccinelloidea</taxon>
        <taxon>Coccinellidae</taxon>
        <taxon>Scymninae</taxon>
        <taxon>Scymnini</taxon>
        <taxon>Cryptolaemus</taxon>
    </lineage>
</organism>
<keyword evidence="3" id="KW-0472">Membrane</keyword>
<dbReference type="Proteomes" id="UP001516400">
    <property type="component" value="Unassembled WGS sequence"/>
</dbReference>
<evidence type="ECO:0000313" key="6">
    <source>
        <dbReference type="Proteomes" id="UP001516400"/>
    </source>
</evidence>
<dbReference type="CDD" id="cd05380">
    <property type="entry name" value="CAP_euk"/>
    <property type="match status" value="1"/>
</dbReference>
<dbReference type="Gene3D" id="3.40.33.10">
    <property type="entry name" value="CAP"/>
    <property type="match status" value="1"/>
</dbReference>
<protein>
    <recommendedName>
        <fullName evidence="4">SCP domain-containing protein</fullName>
    </recommendedName>
</protein>
<keyword evidence="2" id="KW-0964">Secreted</keyword>
<dbReference type="InterPro" id="IPR035940">
    <property type="entry name" value="CAP_sf"/>
</dbReference>